<dbReference type="KEGG" id="scyp:JYB88_08420"/>
<protein>
    <submittedName>
        <fullName evidence="2">Uncharacterized protein</fullName>
    </submittedName>
</protein>
<gene>
    <name evidence="2" type="ORF">JYB88_08420</name>
</gene>
<proteinExistence type="predicted"/>
<dbReference type="EMBL" id="CP071504">
    <property type="protein sequence ID" value="QSX31623.1"/>
    <property type="molecule type" value="Genomic_DNA"/>
</dbReference>
<keyword evidence="1" id="KW-0472">Membrane</keyword>
<name>A0A975AMS6_9GAMM</name>
<evidence type="ECO:0000256" key="1">
    <source>
        <dbReference type="SAM" id="Phobius"/>
    </source>
</evidence>
<dbReference type="AlphaFoldDB" id="A0A975AMS6"/>
<accession>A0A975AMS6</accession>
<dbReference type="Proteomes" id="UP000663281">
    <property type="component" value="Chromosome"/>
</dbReference>
<evidence type="ECO:0000313" key="2">
    <source>
        <dbReference type="EMBL" id="QSX31623.1"/>
    </source>
</evidence>
<dbReference type="RefSeq" id="WP_207326113.1">
    <property type="nucleotide sequence ID" value="NZ_CP071504.1"/>
</dbReference>
<keyword evidence="1" id="KW-0812">Transmembrane</keyword>
<reference evidence="2 3" key="1">
    <citation type="submission" date="2021-03" db="EMBL/GenBank/DDBJ databases">
        <title>Novel species identification of genus Shewanella.</title>
        <authorList>
            <person name="Liu G."/>
            <person name="Zhang Q."/>
        </authorList>
    </citation>
    <scope>NUCLEOTIDE SEQUENCE [LARGE SCALE GENOMIC DNA]</scope>
    <source>
        <strain evidence="2 3">FJAT-53726</strain>
    </source>
</reference>
<keyword evidence="3" id="KW-1185">Reference proteome</keyword>
<evidence type="ECO:0000313" key="3">
    <source>
        <dbReference type="Proteomes" id="UP000663281"/>
    </source>
</evidence>
<sequence>MTWEDSFKVIIAALGAVGGSALIILGLSSWLGKVWANRILEKDKFKYAQELESLRSATQNFHSSLSLTNATYFETKKAYAEKRVVAIAEVWKSFVEFREKYPPEIFWLDILVKEEYGEFYTNPKFTNFKNGTDLGVISDIMPKELDLSRPFMDDITYQLFGTYTGTVARLCFYLNKCCSGNTPEYDWRNDDGVVRILSAGLSDVEFQQFQNEKWSVQILLNFLQFRISNHLKSIATGADLAKEAMDHAVEFSKVVTAIRDDETLKKANKALHRTSQ</sequence>
<keyword evidence="1" id="KW-1133">Transmembrane helix</keyword>
<organism evidence="2 3">
    <name type="scientific">Shewanella cyperi</name>
    <dbReference type="NCBI Taxonomy" id="2814292"/>
    <lineage>
        <taxon>Bacteria</taxon>
        <taxon>Pseudomonadati</taxon>
        <taxon>Pseudomonadota</taxon>
        <taxon>Gammaproteobacteria</taxon>
        <taxon>Alteromonadales</taxon>
        <taxon>Shewanellaceae</taxon>
        <taxon>Shewanella</taxon>
    </lineage>
</organism>
<feature type="transmembrane region" description="Helical" evidence="1">
    <location>
        <begin position="6"/>
        <end position="32"/>
    </location>
</feature>